<keyword evidence="3" id="KW-1185">Reference proteome</keyword>
<comment type="caution">
    <text evidence="2">The sequence shown here is derived from an EMBL/GenBank/DDBJ whole genome shotgun (WGS) entry which is preliminary data.</text>
</comment>
<dbReference type="Proteomes" id="UP001140513">
    <property type="component" value="Unassembled WGS sequence"/>
</dbReference>
<reference evidence="2" key="1">
    <citation type="submission" date="2022-10" db="EMBL/GenBank/DDBJ databases">
        <title>Tapping the CABI collections for fungal endophytes: first genome assemblies for Collariella, Neodidymelliopsis, Ascochyta clinopodiicola, Didymella pomorum, Didymosphaeria variabile, Neocosmospora piperis and Neocucurbitaria cava.</title>
        <authorList>
            <person name="Hill R."/>
        </authorList>
    </citation>
    <scope>NUCLEOTIDE SEQUENCE</scope>
    <source>
        <strain evidence="2">IMI 356815</strain>
    </source>
</reference>
<sequence>MVSHKKRATGMNDHIGEPFVNLREPAARKESSKKVNPDAKSFFADELEPSHMRYVMRNYAVDPLQYRPLAGGAAERSRDTSPYQFFMGRDDDKGKLIFAHTIKHDLCTFKGMLLMLLVAVLGYLALRNSCDARVSA</sequence>
<dbReference type="EMBL" id="JAPEUX010000006">
    <property type="protein sequence ID" value="KAJ4349394.1"/>
    <property type="molecule type" value="Genomic_DNA"/>
</dbReference>
<dbReference type="AlphaFoldDB" id="A0A9W8XGS7"/>
<dbReference type="RefSeq" id="XP_056068324.1">
    <property type="nucleotide sequence ID" value="XM_056216768.1"/>
</dbReference>
<dbReference type="GeneID" id="80911539"/>
<keyword evidence="1" id="KW-0812">Transmembrane</keyword>
<keyword evidence="1" id="KW-0472">Membrane</keyword>
<feature type="transmembrane region" description="Helical" evidence="1">
    <location>
        <begin position="107"/>
        <end position="126"/>
    </location>
</feature>
<protein>
    <submittedName>
        <fullName evidence="2">Uncharacterized protein</fullName>
    </submittedName>
</protein>
<proteinExistence type="predicted"/>
<evidence type="ECO:0000313" key="3">
    <source>
        <dbReference type="Proteomes" id="UP001140513"/>
    </source>
</evidence>
<accession>A0A9W8XGS7</accession>
<gene>
    <name evidence="2" type="ORF">N0V89_008009</name>
</gene>
<evidence type="ECO:0000313" key="2">
    <source>
        <dbReference type="EMBL" id="KAJ4349394.1"/>
    </source>
</evidence>
<keyword evidence="1" id="KW-1133">Transmembrane helix</keyword>
<evidence type="ECO:0000256" key="1">
    <source>
        <dbReference type="SAM" id="Phobius"/>
    </source>
</evidence>
<organism evidence="2 3">
    <name type="scientific">Didymosphaeria variabile</name>
    <dbReference type="NCBI Taxonomy" id="1932322"/>
    <lineage>
        <taxon>Eukaryota</taxon>
        <taxon>Fungi</taxon>
        <taxon>Dikarya</taxon>
        <taxon>Ascomycota</taxon>
        <taxon>Pezizomycotina</taxon>
        <taxon>Dothideomycetes</taxon>
        <taxon>Pleosporomycetidae</taxon>
        <taxon>Pleosporales</taxon>
        <taxon>Massarineae</taxon>
        <taxon>Didymosphaeriaceae</taxon>
        <taxon>Didymosphaeria</taxon>
    </lineage>
</organism>
<name>A0A9W8XGS7_9PLEO</name>